<reference evidence="1 2" key="1">
    <citation type="journal article" date="2024" name="Chem. Sci.">
        <title>Discovery of megapolipeptins by genome mining of a Burkholderiales bacteria collection.</title>
        <authorList>
            <person name="Paulo B.S."/>
            <person name="Recchia M.J.J."/>
            <person name="Lee S."/>
            <person name="Fergusson C.H."/>
            <person name="Romanowski S.B."/>
            <person name="Hernandez A."/>
            <person name="Krull N."/>
            <person name="Liu D.Y."/>
            <person name="Cavanagh H."/>
            <person name="Bos A."/>
            <person name="Gray C.A."/>
            <person name="Murphy B.T."/>
            <person name="Linington R.G."/>
            <person name="Eustaquio A.S."/>
        </authorList>
    </citation>
    <scope>NUCLEOTIDE SEQUENCE [LARGE SCALE GENOMIC DNA]</scope>
    <source>
        <strain evidence="1 2">RL17-335-BIF-A</strain>
    </source>
</reference>
<evidence type="ECO:0008006" key="3">
    <source>
        <dbReference type="Google" id="ProtNLM"/>
    </source>
</evidence>
<evidence type="ECO:0000313" key="2">
    <source>
        <dbReference type="Proteomes" id="UP001629367"/>
    </source>
</evidence>
<dbReference type="Proteomes" id="UP001629367">
    <property type="component" value="Unassembled WGS sequence"/>
</dbReference>
<comment type="caution">
    <text evidence="1">The sequence shown here is derived from an EMBL/GenBank/DDBJ whole genome shotgun (WGS) entry which is preliminary data.</text>
</comment>
<proteinExistence type="predicted"/>
<dbReference type="RefSeq" id="WP_408212428.1">
    <property type="nucleotide sequence ID" value="NZ_JAQQBZ010000007.1"/>
</dbReference>
<keyword evidence="2" id="KW-1185">Reference proteome</keyword>
<organism evidence="1 2">
    <name type="scientific">Paraburkholderia dilworthii</name>
    <dbReference type="NCBI Taxonomy" id="948106"/>
    <lineage>
        <taxon>Bacteria</taxon>
        <taxon>Pseudomonadati</taxon>
        <taxon>Pseudomonadota</taxon>
        <taxon>Betaproteobacteria</taxon>
        <taxon>Burkholderiales</taxon>
        <taxon>Burkholderiaceae</taxon>
        <taxon>Paraburkholderia</taxon>
    </lineage>
</organism>
<name>A0ABW9D946_9BURK</name>
<gene>
    <name evidence="1" type="ORF">PQQ68_13230</name>
</gene>
<protein>
    <recommendedName>
        <fullName evidence="3">Ribbon-helix-helix protein, copG family</fullName>
    </recommendedName>
</protein>
<evidence type="ECO:0000313" key="1">
    <source>
        <dbReference type="EMBL" id="MFM0593983.1"/>
    </source>
</evidence>
<accession>A0ABW9D946</accession>
<sequence>MTDAFRFKTGGRFSFTAVEELTMSSSPIKPRRKTVQFNVRFVESMNDELTARAAALGVTPSEAVRTLVAAWLRNPSSVEIGFRPNLAAA</sequence>
<dbReference type="EMBL" id="JAQQBZ010000007">
    <property type="protein sequence ID" value="MFM0593983.1"/>
    <property type="molecule type" value="Genomic_DNA"/>
</dbReference>